<accession>A0ACB9KNV6</accession>
<dbReference type="Proteomes" id="UP000828941">
    <property type="component" value="Chromosome 13"/>
</dbReference>
<name>A0ACB9KNV6_BAUVA</name>
<reference evidence="1 2" key="1">
    <citation type="journal article" date="2022" name="DNA Res.">
        <title>Chromosomal-level genome assembly of the orchid tree Bauhinia variegata (Leguminosae; Cercidoideae) supports the allotetraploid origin hypothesis of Bauhinia.</title>
        <authorList>
            <person name="Zhong Y."/>
            <person name="Chen Y."/>
            <person name="Zheng D."/>
            <person name="Pang J."/>
            <person name="Liu Y."/>
            <person name="Luo S."/>
            <person name="Meng S."/>
            <person name="Qian L."/>
            <person name="Wei D."/>
            <person name="Dai S."/>
            <person name="Zhou R."/>
        </authorList>
    </citation>
    <scope>NUCLEOTIDE SEQUENCE [LARGE SCALE GENOMIC DNA]</scope>
    <source>
        <strain evidence="1">BV-YZ2020</strain>
    </source>
</reference>
<gene>
    <name evidence="1" type="ORF">L6164_032448</name>
</gene>
<dbReference type="EMBL" id="CM039438">
    <property type="protein sequence ID" value="KAI4298943.1"/>
    <property type="molecule type" value="Genomic_DNA"/>
</dbReference>
<keyword evidence="2" id="KW-1185">Reference proteome</keyword>
<evidence type="ECO:0000313" key="1">
    <source>
        <dbReference type="EMBL" id="KAI4298943.1"/>
    </source>
</evidence>
<organism evidence="1 2">
    <name type="scientific">Bauhinia variegata</name>
    <name type="common">Purple orchid tree</name>
    <name type="synonym">Phanera variegata</name>
    <dbReference type="NCBI Taxonomy" id="167791"/>
    <lineage>
        <taxon>Eukaryota</taxon>
        <taxon>Viridiplantae</taxon>
        <taxon>Streptophyta</taxon>
        <taxon>Embryophyta</taxon>
        <taxon>Tracheophyta</taxon>
        <taxon>Spermatophyta</taxon>
        <taxon>Magnoliopsida</taxon>
        <taxon>eudicotyledons</taxon>
        <taxon>Gunneridae</taxon>
        <taxon>Pentapetalae</taxon>
        <taxon>rosids</taxon>
        <taxon>fabids</taxon>
        <taxon>Fabales</taxon>
        <taxon>Fabaceae</taxon>
        <taxon>Cercidoideae</taxon>
        <taxon>Cercideae</taxon>
        <taxon>Bauhiniinae</taxon>
        <taxon>Bauhinia</taxon>
    </lineage>
</organism>
<comment type="caution">
    <text evidence="1">The sequence shown here is derived from an EMBL/GenBank/DDBJ whole genome shotgun (WGS) entry which is preliminary data.</text>
</comment>
<sequence length="538" mass="59822">MQVLKQSSSLQSSKEIVMLPKKLDAPDCGDDFDSLRTQALEQPSSLQIIIRKDISEVMPALGQPSMLQLLFTKKLSQPIITDCKVLDVDGNPIKTILADKNGNQMVPTSLPHPIKLEIVVLDGDFPFGDNETWTSEQFNNHIVRERVGKPPLLTGDLNATMRDGIAPIGDIKFTGNSLWLRSGKFRVAVRVAPESTYGVRIREGMTEAFVVKNHHGRVSSNWRQITLFGPPTPRMHDCGMEEDDIQAQACKFPRVGKGRNDSNKIGSKGNNEQYPDEKDDGELRRKDGVIGSRIIRCSRASVGKDRHSKVMTSKGLRDRRVRLSVATAIQFYDLQDRLGYDQPSKAVEWLIKRAADAIAELPSLSNTFPDSPKHPSDEKRASVSTAQVFDSAELDLLSNYQQNQARSKSARSSTLETSKVMTSKGLRDRRVRLSVATAIQFYDLQDRLGYDQPSKAVEWLIKRAADAIAELPSRSNTFLDGPKHPSDEKRASVSTEQVFDSAELDLLSNYQQNQARSKSARSSTSETSKGSGLTYSRS</sequence>
<evidence type="ECO:0000313" key="2">
    <source>
        <dbReference type="Proteomes" id="UP000828941"/>
    </source>
</evidence>
<protein>
    <submittedName>
        <fullName evidence="1">Uncharacterized protein</fullName>
    </submittedName>
</protein>
<proteinExistence type="predicted"/>